<sequence>MISIRNYLRGFRDEERGSIAVETVLILPVLFWGYLSMFAIFDAYRQHSINQKAAYTIGDIISRETNPLDMAYLTGTREMLAYLTANDTYDVAVRVTSVTYDEDNDEYVKYWSEKKGWMPKLSNEAIQALRDDLPVMPDNETVIVVETFVKYDPPFNTGLQTREIHNFVFTRPRYAPQVLWNEPTTY</sequence>
<keyword evidence="1" id="KW-0472">Membrane</keyword>
<dbReference type="RefSeq" id="WP_407592069.1">
    <property type="nucleotide sequence ID" value="NZ_JBHDIY010000002.1"/>
</dbReference>
<comment type="caution">
    <text evidence="2">The sequence shown here is derived from an EMBL/GenBank/DDBJ whole genome shotgun (WGS) entry which is preliminary data.</text>
</comment>
<name>A0ABW8USU0_9RHOB</name>
<keyword evidence="1" id="KW-1133">Transmembrane helix</keyword>
<gene>
    <name evidence="2" type="ORF">ACERZ8_10060</name>
</gene>
<reference evidence="2 3" key="1">
    <citation type="submission" date="2024-08" db="EMBL/GenBank/DDBJ databases">
        <title>Tateyamaria sp. nov., isolated from marine algae.</title>
        <authorList>
            <person name="Choi B.J."/>
            <person name="Kim J.M."/>
            <person name="Lee J.K."/>
            <person name="Choi D.G."/>
            <person name="Bayburt H."/>
            <person name="Baek J.H."/>
            <person name="Han D.M."/>
            <person name="Jeon C.O."/>
        </authorList>
    </citation>
    <scope>NUCLEOTIDE SEQUENCE [LARGE SCALE GENOMIC DNA]</scope>
    <source>
        <strain evidence="2 3">KMU-156</strain>
    </source>
</reference>
<dbReference type="EMBL" id="JBHDIY010000002">
    <property type="protein sequence ID" value="MFL4470200.1"/>
    <property type="molecule type" value="Genomic_DNA"/>
</dbReference>
<proteinExistence type="predicted"/>
<evidence type="ECO:0000313" key="3">
    <source>
        <dbReference type="Proteomes" id="UP001627408"/>
    </source>
</evidence>
<dbReference type="Proteomes" id="UP001627408">
    <property type="component" value="Unassembled WGS sequence"/>
</dbReference>
<evidence type="ECO:0000313" key="2">
    <source>
        <dbReference type="EMBL" id="MFL4470200.1"/>
    </source>
</evidence>
<feature type="transmembrane region" description="Helical" evidence="1">
    <location>
        <begin position="20"/>
        <end position="41"/>
    </location>
</feature>
<accession>A0ABW8USU0</accession>
<keyword evidence="3" id="KW-1185">Reference proteome</keyword>
<keyword evidence="1" id="KW-0812">Transmembrane</keyword>
<protein>
    <submittedName>
        <fullName evidence="2">TadE/TadG family type IV pilus assembly protein</fullName>
    </submittedName>
</protein>
<organism evidence="2 3">
    <name type="scientific">Tateyamaria armeniaca</name>
    <dbReference type="NCBI Taxonomy" id="2518930"/>
    <lineage>
        <taxon>Bacteria</taxon>
        <taxon>Pseudomonadati</taxon>
        <taxon>Pseudomonadota</taxon>
        <taxon>Alphaproteobacteria</taxon>
        <taxon>Rhodobacterales</taxon>
        <taxon>Roseobacteraceae</taxon>
        <taxon>Tateyamaria</taxon>
    </lineage>
</organism>
<evidence type="ECO:0000256" key="1">
    <source>
        <dbReference type="SAM" id="Phobius"/>
    </source>
</evidence>